<name>A0A1W6ZT11_9HYPH</name>
<protein>
    <submittedName>
        <fullName evidence="7">Uncharacterized protein</fullName>
    </submittedName>
</protein>
<dbReference type="CDD" id="cd06304">
    <property type="entry name" value="PBP1_BmpA_Med_PnrA-like"/>
    <property type="match status" value="1"/>
</dbReference>
<dbReference type="Proteomes" id="UP000194137">
    <property type="component" value="Chromosome"/>
</dbReference>
<dbReference type="PANTHER" id="PTHR34296">
    <property type="entry name" value="TRANSCRIPTIONAL ACTIVATOR PROTEIN MED"/>
    <property type="match status" value="1"/>
</dbReference>
<dbReference type="SUPFAM" id="SSF53822">
    <property type="entry name" value="Periplasmic binding protein-like I"/>
    <property type="match status" value="1"/>
</dbReference>
<keyword evidence="4" id="KW-0732">Signal</keyword>
<gene>
    <name evidence="7" type="ORF">CAK95_16600</name>
</gene>
<keyword evidence="6" id="KW-0449">Lipoprotein</keyword>
<evidence type="ECO:0000256" key="1">
    <source>
        <dbReference type="ARBA" id="ARBA00004193"/>
    </source>
</evidence>
<sequence length="389" mass="41011">MQGFFQPPSHQMETRSRPAGLDTNLASPLLTAAARAIAPESKVQEVVMVKITPKAISRWMKLLGTAALAGAVFAGPAFAQEKAAFLFPGSINDQSWNAQGYAGAEKLKSLGWQIGYTENVQAADMVEALRDYARQDYKVVVGHTGRFLSAAQRVGPDFPKTLFIVGSGSAGAGDNVTSIDYDNAQFGYLMGVLAARMSKTGKIASVNSLEGLPNVVAQVGGFRKGAKSVNPNIEVKVVYIKGMEDAAEAKEAALSLIAGGADFIFGKLNAGQAGLIQAAKEKGVYVSGRSFGHTAIAPDNVLTNIVEKWSDMYSAAAEANKKDKVGGKYMLFGFNTPGSTGADLRVSAEKAYNAKVPDTVIAEIEALKKQFASGELKVSVTRDDARGGT</sequence>
<comment type="subcellular location">
    <subcellularLocation>
        <location evidence="1">Cell membrane</location>
        <topology evidence="1">Lipid-anchor</topology>
    </subcellularLocation>
</comment>
<keyword evidence="8" id="KW-1185">Reference proteome</keyword>
<keyword evidence="5" id="KW-0472">Membrane</keyword>
<evidence type="ECO:0000313" key="8">
    <source>
        <dbReference type="Proteomes" id="UP000194137"/>
    </source>
</evidence>
<keyword evidence="3" id="KW-1003">Cell membrane</keyword>
<reference evidence="7 8" key="1">
    <citation type="submission" date="2017-05" db="EMBL/GenBank/DDBJ databases">
        <title>Full genome sequence of Pseudorhodoplanes sinuspersici.</title>
        <authorList>
            <person name="Dastgheib S.M.M."/>
            <person name="Shavandi M."/>
            <person name="Tirandaz H."/>
        </authorList>
    </citation>
    <scope>NUCLEOTIDE SEQUENCE [LARGE SCALE GENOMIC DNA]</scope>
    <source>
        <strain evidence="7 8">RIPI110</strain>
    </source>
</reference>
<dbReference type="InterPro" id="IPR028082">
    <property type="entry name" value="Peripla_BP_I"/>
</dbReference>
<organism evidence="7 8">
    <name type="scientific">Pseudorhodoplanes sinuspersici</name>
    <dbReference type="NCBI Taxonomy" id="1235591"/>
    <lineage>
        <taxon>Bacteria</taxon>
        <taxon>Pseudomonadati</taxon>
        <taxon>Pseudomonadota</taxon>
        <taxon>Alphaproteobacteria</taxon>
        <taxon>Hyphomicrobiales</taxon>
        <taxon>Pseudorhodoplanes</taxon>
    </lineage>
</organism>
<dbReference type="GO" id="GO:0005886">
    <property type="term" value="C:plasma membrane"/>
    <property type="evidence" value="ECO:0007669"/>
    <property type="project" value="UniProtKB-SubCell"/>
</dbReference>
<evidence type="ECO:0000256" key="6">
    <source>
        <dbReference type="ARBA" id="ARBA00023288"/>
    </source>
</evidence>
<evidence type="ECO:0000256" key="3">
    <source>
        <dbReference type="ARBA" id="ARBA00022475"/>
    </source>
</evidence>
<dbReference type="KEGG" id="psin:CAK95_16600"/>
<dbReference type="Pfam" id="PF02608">
    <property type="entry name" value="Bmp"/>
    <property type="match status" value="1"/>
</dbReference>
<dbReference type="PANTHER" id="PTHR34296:SF2">
    <property type="entry name" value="ABC TRANSPORTER GUANOSINE-BINDING PROTEIN NUPN"/>
    <property type="match status" value="1"/>
</dbReference>
<dbReference type="AlphaFoldDB" id="A0A1W6ZT11"/>
<evidence type="ECO:0000256" key="4">
    <source>
        <dbReference type="ARBA" id="ARBA00022729"/>
    </source>
</evidence>
<evidence type="ECO:0000313" key="7">
    <source>
        <dbReference type="EMBL" id="ARQ00514.1"/>
    </source>
</evidence>
<evidence type="ECO:0000256" key="5">
    <source>
        <dbReference type="ARBA" id="ARBA00023136"/>
    </source>
</evidence>
<proteinExistence type="inferred from homology"/>
<evidence type="ECO:0000256" key="2">
    <source>
        <dbReference type="ARBA" id="ARBA00008610"/>
    </source>
</evidence>
<dbReference type="InterPro" id="IPR003760">
    <property type="entry name" value="PnrA-like"/>
</dbReference>
<dbReference type="STRING" id="1235591.CAK95_16600"/>
<dbReference type="Gene3D" id="3.40.50.2300">
    <property type="match status" value="2"/>
</dbReference>
<comment type="similarity">
    <text evidence="2">Belongs to the BMP lipoprotein family.</text>
</comment>
<dbReference type="InterPro" id="IPR050957">
    <property type="entry name" value="BMP_lipoprotein"/>
</dbReference>
<accession>A0A1W6ZT11</accession>
<dbReference type="EMBL" id="CP021112">
    <property type="protein sequence ID" value="ARQ00514.1"/>
    <property type="molecule type" value="Genomic_DNA"/>
</dbReference>